<dbReference type="Gene3D" id="3.40.50.720">
    <property type="entry name" value="NAD(P)-binding Rossmann-like Domain"/>
    <property type="match status" value="1"/>
</dbReference>
<dbReference type="InterPro" id="IPR045010">
    <property type="entry name" value="MDR_fam"/>
</dbReference>
<dbReference type="AlphaFoldDB" id="A0A4T0BTS4"/>
<sequence length="334" mass="36441">MPKRPRPYPESEAVPTFRIFRKTFIFLETLSRKTDLYHFYHILITMSSQYQSVHLKARPTSEIVAGETFEVKSNAAPKESDLKDGQVIFRSLYLSLDPAMRGWLNGMSSTDVKIQDTRSYVPPVQIGEIMRGVAIGTVEASKSDKFPVGTLATGFVGWTELAVVEEKALERVDLPSNGRTTDALGVLGMTGLTAYFGIIEVGQVKEGDFVVVSGAAGATGSVVAQIAKLKGAKVLGLAGSDDKVSWLKNDLGLDEALNYKDADFTKKFRDATKYAIAKKELAQWLAEGKLQRKETVIEGGLGKAEQGLRDLYKGVNTGKLLVEVSKGKDGKARL</sequence>
<dbReference type="GO" id="GO:0016628">
    <property type="term" value="F:oxidoreductase activity, acting on the CH-CH group of donors, NAD or NADP as acceptor"/>
    <property type="evidence" value="ECO:0007669"/>
    <property type="project" value="InterPro"/>
</dbReference>
<evidence type="ECO:0000259" key="2">
    <source>
        <dbReference type="SMART" id="SM00829"/>
    </source>
</evidence>
<dbReference type="SMART" id="SM00829">
    <property type="entry name" value="PKS_ER"/>
    <property type="match status" value="1"/>
</dbReference>
<organism evidence="3 4">
    <name type="scientific">Aureobasidium pullulans</name>
    <name type="common">Black yeast</name>
    <name type="synonym">Pullularia pullulans</name>
    <dbReference type="NCBI Taxonomy" id="5580"/>
    <lineage>
        <taxon>Eukaryota</taxon>
        <taxon>Fungi</taxon>
        <taxon>Dikarya</taxon>
        <taxon>Ascomycota</taxon>
        <taxon>Pezizomycotina</taxon>
        <taxon>Dothideomycetes</taxon>
        <taxon>Dothideomycetidae</taxon>
        <taxon>Dothideales</taxon>
        <taxon>Saccotheciaceae</taxon>
        <taxon>Aureobasidium</taxon>
    </lineage>
</organism>
<dbReference type="CDD" id="cd05288">
    <property type="entry name" value="PGDH"/>
    <property type="match status" value="1"/>
</dbReference>
<dbReference type="InterPro" id="IPR013149">
    <property type="entry name" value="ADH-like_C"/>
</dbReference>
<dbReference type="EMBL" id="QZBZ01000072">
    <property type="protein sequence ID" value="TIA37973.1"/>
    <property type="molecule type" value="Genomic_DNA"/>
</dbReference>
<dbReference type="PANTHER" id="PTHR43205:SF42">
    <property type="entry name" value="ALCOHOL DEHYDROGENASE, ZINC-CONTAINING (AFU_ORTHOLOGUE AFUA_7G04530)"/>
    <property type="match status" value="1"/>
</dbReference>
<keyword evidence="1" id="KW-0560">Oxidoreductase</keyword>
<dbReference type="InterPro" id="IPR020843">
    <property type="entry name" value="ER"/>
</dbReference>
<protein>
    <submittedName>
        <fullName evidence="3">NAD(P)-binding protein</fullName>
    </submittedName>
</protein>
<dbReference type="SUPFAM" id="SSF51735">
    <property type="entry name" value="NAD(P)-binding Rossmann-fold domains"/>
    <property type="match status" value="1"/>
</dbReference>
<dbReference type="InterPro" id="IPR041694">
    <property type="entry name" value="ADH_N_2"/>
</dbReference>
<proteinExistence type="predicted"/>
<name>A0A4T0BTS4_AURPU</name>
<feature type="domain" description="Enoyl reductase (ER)" evidence="2">
    <location>
        <begin position="66"/>
        <end position="322"/>
    </location>
</feature>
<dbReference type="SUPFAM" id="SSF50129">
    <property type="entry name" value="GroES-like"/>
    <property type="match status" value="1"/>
</dbReference>
<accession>A0A4T0BTS4</accession>
<gene>
    <name evidence="3" type="ORF">D6C78_04332</name>
</gene>
<evidence type="ECO:0000256" key="1">
    <source>
        <dbReference type="ARBA" id="ARBA00023002"/>
    </source>
</evidence>
<dbReference type="Pfam" id="PF16884">
    <property type="entry name" value="ADH_N_2"/>
    <property type="match status" value="1"/>
</dbReference>
<dbReference type="Gene3D" id="3.90.180.10">
    <property type="entry name" value="Medium-chain alcohol dehydrogenases, catalytic domain"/>
    <property type="match status" value="1"/>
</dbReference>
<dbReference type="PANTHER" id="PTHR43205">
    <property type="entry name" value="PROSTAGLANDIN REDUCTASE"/>
    <property type="match status" value="1"/>
</dbReference>
<dbReference type="Pfam" id="PF00107">
    <property type="entry name" value="ADH_zinc_N"/>
    <property type="match status" value="1"/>
</dbReference>
<evidence type="ECO:0000313" key="4">
    <source>
        <dbReference type="Proteomes" id="UP000308724"/>
    </source>
</evidence>
<dbReference type="InterPro" id="IPR036291">
    <property type="entry name" value="NAD(P)-bd_dom_sf"/>
</dbReference>
<dbReference type="InterPro" id="IPR011032">
    <property type="entry name" value="GroES-like_sf"/>
</dbReference>
<reference evidence="3 4" key="1">
    <citation type="submission" date="2018-10" db="EMBL/GenBank/DDBJ databases">
        <title>Fifty Aureobasidium pullulans genomes reveal a recombining polyextremotolerant generalist.</title>
        <authorList>
            <person name="Gostincar C."/>
            <person name="Turk M."/>
            <person name="Zajc J."/>
            <person name="Gunde-Cimerman N."/>
        </authorList>
    </citation>
    <scope>NUCLEOTIDE SEQUENCE [LARGE SCALE GENOMIC DNA]</scope>
    <source>
        <strain evidence="3 4">EXF-1645</strain>
    </source>
</reference>
<comment type="caution">
    <text evidence="3">The sequence shown here is derived from an EMBL/GenBank/DDBJ whole genome shotgun (WGS) entry which is preliminary data.</text>
</comment>
<dbReference type="Proteomes" id="UP000308724">
    <property type="component" value="Unassembled WGS sequence"/>
</dbReference>
<evidence type="ECO:0000313" key="3">
    <source>
        <dbReference type="EMBL" id="TIA37973.1"/>
    </source>
</evidence>